<dbReference type="PANTHER" id="PTHR13932:SF5">
    <property type="entry name" value="RADICAL S-ADENOSYL METHIONINE DOMAIN-CONTAINING PROTEIN 1, MITOCHONDRIAL"/>
    <property type="match status" value="1"/>
</dbReference>
<dbReference type="SUPFAM" id="SSF102114">
    <property type="entry name" value="Radical SAM enzymes"/>
    <property type="match status" value="1"/>
</dbReference>
<dbReference type="PANTHER" id="PTHR13932">
    <property type="entry name" value="COPROPORPHYRINIGEN III OXIDASE"/>
    <property type="match status" value="1"/>
</dbReference>
<dbReference type="EMBL" id="CP025785">
    <property type="protein sequence ID" value="AWG43237.1"/>
    <property type="molecule type" value="Genomic_DNA"/>
</dbReference>
<dbReference type="GO" id="GO:0006779">
    <property type="term" value="P:porphyrin-containing compound biosynthetic process"/>
    <property type="evidence" value="ECO:0007669"/>
    <property type="project" value="TreeGrafter"/>
</dbReference>
<dbReference type="InterPro" id="IPR034505">
    <property type="entry name" value="Coproporphyrinogen-III_oxidase"/>
</dbReference>
<dbReference type="GO" id="GO:0005737">
    <property type="term" value="C:cytoplasm"/>
    <property type="evidence" value="ECO:0007669"/>
    <property type="project" value="TreeGrafter"/>
</dbReference>
<evidence type="ECO:0000313" key="1">
    <source>
        <dbReference type="EMBL" id="AWG43237.1"/>
    </source>
</evidence>
<reference evidence="1 2" key="1">
    <citation type="submission" date="2018-01" db="EMBL/GenBank/DDBJ databases">
        <title>Genome sequence of Borrelia tachyglossi.</title>
        <authorList>
            <person name="Gofton A.W."/>
        </authorList>
    </citation>
    <scope>NUCLEOTIDE SEQUENCE [LARGE SCALE GENOMIC DNA]</scope>
    <source>
        <strain evidence="1 2">Bc-F10-1268</strain>
    </source>
</reference>
<name>A0A2S1LY49_9SPIR</name>
<dbReference type="InterPro" id="IPR030933">
    <property type="entry name" value="Non_iron_rSAM"/>
</dbReference>
<dbReference type="AlphaFoldDB" id="A0A2S1LY49"/>
<dbReference type="NCBIfam" id="TIGR04419">
    <property type="entry name" value="no_iron_rSAM"/>
    <property type="match status" value="1"/>
</dbReference>
<dbReference type="Proteomes" id="UP000244655">
    <property type="component" value="Chromosome"/>
</dbReference>
<accession>A0A2S1LY49</accession>
<sequence>MNFLPLSDLSIYIDITNCFKYSFLNKILSELNCYLEALSYPKIRTLYIKHQKDLSFINEANLESFLASLSESIDLVQLSEFTFEVYSRGVTPSFLRILNNFSVSRISLNIKSFSQKFLGIMGASRVSFKKVNAVIDNIRRFNFDLNIDLNIQIPYQEKMELKRDLVRLVGFVPEHICLSEISIDEKNFIKNLFGDTSCEDEDQAEDFWFYALDFLESSGYINYEISNFALKGHESKHNLRYWRLEPYLGLGMNSVSLLIGTCGNEFTALIRKDDNFLESEKSSATFEMISNLDFFIFHFMTNLGTRDGLSISVLERRFRYNREDFVKFIDYLLSLNKEVIFSNNILYLNGYERFKLDFYLHLIREYLLSNSFKVNFKFL</sequence>
<dbReference type="OrthoDB" id="9808022at2"/>
<dbReference type="InterPro" id="IPR058240">
    <property type="entry name" value="rSAM_sf"/>
</dbReference>
<protein>
    <submittedName>
        <fullName evidence="1">HemN-related non-iron pseudo-SAM protein PsgB</fullName>
    </submittedName>
</protein>
<proteinExistence type="predicted"/>
<evidence type="ECO:0000313" key="2">
    <source>
        <dbReference type="Proteomes" id="UP000244655"/>
    </source>
</evidence>
<gene>
    <name evidence="1" type="primary">psgB</name>
    <name evidence="1" type="ORF">CR532_03430</name>
</gene>
<keyword evidence="2" id="KW-1185">Reference proteome</keyword>
<organism evidence="1 2">
    <name type="scientific">Candidatus Borreliella tachyglossi</name>
    <dbReference type="NCBI Taxonomy" id="1964448"/>
    <lineage>
        <taxon>Bacteria</taxon>
        <taxon>Pseudomonadati</taxon>
        <taxon>Spirochaetota</taxon>
        <taxon>Spirochaetia</taxon>
        <taxon>Spirochaetales</taxon>
        <taxon>Borreliaceae</taxon>
        <taxon>Borreliella</taxon>
    </lineage>
</organism>
<dbReference type="GO" id="GO:0051539">
    <property type="term" value="F:4 iron, 4 sulfur cluster binding"/>
    <property type="evidence" value="ECO:0007669"/>
    <property type="project" value="TreeGrafter"/>
</dbReference>